<dbReference type="Pfam" id="PF00104">
    <property type="entry name" value="Hormone_recep"/>
    <property type="match status" value="1"/>
</dbReference>
<proteinExistence type="predicted"/>
<dbReference type="AlphaFoldDB" id="A0A401QIF6"/>
<dbReference type="EMBL" id="BFAA01131618">
    <property type="protein sequence ID" value="GCB85179.1"/>
    <property type="molecule type" value="Genomic_DNA"/>
</dbReference>
<reference evidence="7 8" key="1">
    <citation type="journal article" date="2018" name="Nat. Ecol. Evol.">
        <title>Shark genomes provide insights into elasmobranch evolution and the origin of vertebrates.</title>
        <authorList>
            <person name="Hara Y"/>
            <person name="Yamaguchi K"/>
            <person name="Onimaru K"/>
            <person name="Kadota M"/>
            <person name="Koyanagi M"/>
            <person name="Keeley SD"/>
            <person name="Tatsumi K"/>
            <person name="Tanaka K"/>
            <person name="Motone F"/>
            <person name="Kageyama Y"/>
            <person name="Nozu R"/>
            <person name="Adachi N"/>
            <person name="Nishimura O"/>
            <person name="Nakagawa R"/>
            <person name="Tanegashima C"/>
            <person name="Kiyatake I"/>
            <person name="Matsumoto R"/>
            <person name="Murakumo K"/>
            <person name="Nishida K"/>
            <person name="Terakita A"/>
            <person name="Kuratani S"/>
            <person name="Sato K"/>
            <person name="Hyodo S Kuraku.S."/>
        </authorList>
    </citation>
    <scope>NUCLEOTIDE SEQUENCE [LARGE SCALE GENOMIC DNA]</scope>
</reference>
<keyword evidence="3" id="KW-0804">Transcription</keyword>
<evidence type="ECO:0000313" key="8">
    <source>
        <dbReference type="Proteomes" id="UP000288216"/>
    </source>
</evidence>
<feature type="domain" description="NR LBD" evidence="6">
    <location>
        <begin position="1"/>
        <end position="100"/>
    </location>
</feature>
<dbReference type="STRING" id="75743.A0A401QIF6"/>
<evidence type="ECO:0000256" key="2">
    <source>
        <dbReference type="ARBA" id="ARBA00023125"/>
    </source>
</evidence>
<dbReference type="InterPro" id="IPR050200">
    <property type="entry name" value="Nuclear_hormone_rcpt_NR3"/>
</dbReference>
<feature type="non-terminal residue" evidence="7">
    <location>
        <position position="1"/>
    </location>
</feature>
<evidence type="ECO:0000259" key="6">
    <source>
        <dbReference type="PROSITE" id="PS51843"/>
    </source>
</evidence>
<keyword evidence="2" id="KW-0238">DNA-binding</keyword>
<dbReference type="InterPro" id="IPR001723">
    <property type="entry name" value="Nuclear_hrmn_rcpt"/>
</dbReference>
<dbReference type="InterPro" id="IPR000536">
    <property type="entry name" value="Nucl_hrmn_rcpt_lig-bd"/>
</dbReference>
<dbReference type="OrthoDB" id="5799427at2759"/>
<dbReference type="PANTHER" id="PTHR48092">
    <property type="entry name" value="KNIRPS-RELATED PROTEIN-RELATED"/>
    <property type="match status" value="1"/>
</dbReference>
<dbReference type="SUPFAM" id="SSF48508">
    <property type="entry name" value="Nuclear receptor ligand-binding domain"/>
    <property type="match status" value="1"/>
</dbReference>
<evidence type="ECO:0000256" key="1">
    <source>
        <dbReference type="ARBA" id="ARBA00023015"/>
    </source>
</evidence>
<dbReference type="PRINTS" id="PR00398">
    <property type="entry name" value="STRDHORMONER"/>
</dbReference>
<evidence type="ECO:0000256" key="3">
    <source>
        <dbReference type="ARBA" id="ARBA00023163"/>
    </source>
</evidence>
<dbReference type="InterPro" id="IPR035500">
    <property type="entry name" value="NHR-like_dom_sf"/>
</dbReference>
<feature type="non-terminal residue" evidence="7">
    <location>
        <position position="100"/>
    </location>
</feature>
<accession>A0A401QIF6</accession>
<comment type="caution">
    <text evidence="7">The sequence shown here is derived from an EMBL/GenBank/DDBJ whole genome shotgun (WGS) entry which is preliminary data.</text>
</comment>
<evidence type="ECO:0000256" key="5">
    <source>
        <dbReference type="ARBA" id="ARBA00023242"/>
    </source>
</evidence>
<keyword evidence="5" id="KW-0539">Nucleus</keyword>
<keyword evidence="1" id="KW-0805">Transcription regulation</keyword>
<sequence length="100" mass="11184">FSALSLGDQMGLLQSAWMEVLILGVVFRSLPYDEGLVYADDLIMEREQCRMVGLLDLYCTLLQLIAKYRKLQLDKEEFVTLKAVALANSGTNPHPAPPNL</sequence>
<gene>
    <name evidence="7" type="ORF">scyTo_0025832</name>
</gene>
<evidence type="ECO:0000313" key="7">
    <source>
        <dbReference type="EMBL" id="GCB85179.1"/>
    </source>
</evidence>
<keyword evidence="4" id="KW-0675">Receptor</keyword>
<dbReference type="PROSITE" id="PS51843">
    <property type="entry name" value="NR_LBD"/>
    <property type="match status" value="1"/>
</dbReference>
<organism evidence="7 8">
    <name type="scientific">Scyliorhinus torazame</name>
    <name type="common">Cloudy catshark</name>
    <name type="synonym">Catulus torazame</name>
    <dbReference type="NCBI Taxonomy" id="75743"/>
    <lineage>
        <taxon>Eukaryota</taxon>
        <taxon>Metazoa</taxon>
        <taxon>Chordata</taxon>
        <taxon>Craniata</taxon>
        <taxon>Vertebrata</taxon>
        <taxon>Chondrichthyes</taxon>
        <taxon>Elasmobranchii</taxon>
        <taxon>Galeomorphii</taxon>
        <taxon>Galeoidea</taxon>
        <taxon>Carcharhiniformes</taxon>
        <taxon>Scyliorhinidae</taxon>
        <taxon>Scyliorhinus</taxon>
    </lineage>
</organism>
<dbReference type="Proteomes" id="UP000288216">
    <property type="component" value="Unassembled WGS sequence"/>
</dbReference>
<name>A0A401QIF6_SCYTO</name>
<evidence type="ECO:0000256" key="4">
    <source>
        <dbReference type="ARBA" id="ARBA00023170"/>
    </source>
</evidence>
<protein>
    <recommendedName>
        <fullName evidence="6">NR LBD domain-containing protein</fullName>
    </recommendedName>
</protein>
<keyword evidence="8" id="KW-1185">Reference proteome</keyword>
<dbReference type="GO" id="GO:0003677">
    <property type="term" value="F:DNA binding"/>
    <property type="evidence" value="ECO:0007669"/>
    <property type="project" value="UniProtKB-KW"/>
</dbReference>
<dbReference type="Gene3D" id="1.10.565.10">
    <property type="entry name" value="Retinoid X Receptor"/>
    <property type="match status" value="1"/>
</dbReference>